<dbReference type="EMBL" id="MU839005">
    <property type="protein sequence ID" value="KAK1768627.1"/>
    <property type="molecule type" value="Genomic_DNA"/>
</dbReference>
<evidence type="ECO:0000256" key="4">
    <source>
        <dbReference type="ARBA" id="ARBA00018689"/>
    </source>
</evidence>
<dbReference type="PANTHER" id="PTHR33911:SF1">
    <property type="entry name" value="RRNA-PROCESSING PROTEIN EFG1"/>
    <property type="match status" value="1"/>
</dbReference>
<dbReference type="AlphaFoldDB" id="A0AAJ0FIB6"/>
<proteinExistence type="inferred from homology"/>
<dbReference type="Proteomes" id="UP001244011">
    <property type="component" value="Unassembled WGS sequence"/>
</dbReference>
<dbReference type="Pfam" id="PF10153">
    <property type="entry name" value="Efg1"/>
    <property type="match status" value="1"/>
</dbReference>
<evidence type="ECO:0000256" key="6">
    <source>
        <dbReference type="ARBA" id="ARBA00022552"/>
    </source>
</evidence>
<feature type="compositionally biased region" description="Basic and acidic residues" evidence="9">
    <location>
        <begin position="1"/>
        <end position="11"/>
    </location>
</feature>
<evidence type="ECO:0000256" key="1">
    <source>
        <dbReference type="ARBA" id="ARBA00002773"/>
    </source>
</evidence>
<protein>
    <recommendedName>
        <fullName evidence="4">rRNA-processing protein EFG1</fullName>
    </recommendedName>
    <alternativeName>
        <fullName evidence="5">rRNA-processing protein efg1</fullName>
    </alternativeName>
</protein>
<keyword evidence="6" id="KW-0698">rRNA processing</keyword>
<evidence type="ECO:0000256" key="2">
    <source>
        <dbReference type="ARBA" id="ARBA00004604"/>
    </source>
</evidence>
<dbReference type="GO" id="GO:0005730">
    <property type="term" value="C:nucleolus"/>
    <property type="evidence" value="ECO:0007669"/>
    <property type="project" value="UniProtKB-SubCell"/>
</dbReference>
<comment type="similarity">
    <text evidence="3">Belongs to the EFG1 family.</text>
</comment>
<keyword evidence="8" id="KW-0539">Nucleus</keyword>
<dbReference type="GO" id="GO:0030688">
    <property type="term" value="C:preribosome, small subunit precursor"/>
    <property type="evidence" value="ECO:0007669"/>
    <property type="project" value="TreeGrafter"/>
</dbReference>
<gene>
    <name evidence="10" type="ORF">QBC33DRAFT_558080</name>
</gene>
<evidence type="ECO:0000313" key="10">
    <source>
        <dbReference type="EMBL" id="KAK1768627.1"/>
    </source>
</evidence>
<comment type="subcellular location">
    <subcellularLocation>
        <location evidence="2">Nucleus</location>
        <location evidence="2">Nucleolus</location>
    </subcellularLocation>
</comment>
<keyword evidence="7" id="KW-0175">Coiled coil</keyword>
<name>A0AAJ0FIB6_9PEZI</name>
<feature type="region of interest" description="Disordered" evidence="9">
    <location>
        <begin position="1"/>
        <end position="33"/>
    </location>
</feature>
<dbReference type="InterPro" id="IPR050786">
    <property type="entry name" value="EFG1_rRNA-proc"/>
</dbReference>
<evidence type="ECO:0000256" key="3">
    <source>
        <dbReference type="ARBA" id="ARBA00006916"/>
    </source>
</evidence>
<comment type="function">
    <text evidence="1">Involved in rRNA processing.</text>
</comment>
<feature type="compositionally biased region" description="Basic and acidic residues" evidence="9">
    <location>
        <begin position="191"/>
        <end position="204"/>
    </location>
</feature>
<evidence type="ECO:0000256" key="9">
    <source>
        <dbReference type="SAM" id="MobiDB-lite"/>
    </source>
</evidence>
<organism evidence="10 11">
    <name type="scientific">Phialemonium atrogriseum</name>
    <dbReference type="NCBI Taxonomy" id="1093897"/>
    <lineage>
        <taxon>Eukaryota</taxon>
        <taxon>Fungi</taxon>
        <taxon>Dikarya</taxon>
        <taxon>Ascomycota</taxon>
        <taxon>Pezizomycotina</taxon>
        <taxon>Sordariomycetes</taxon>
        <taxon>Sordariomycetidae</taxon>
        <taxon>Cephalothecales</taxon>
        <taxon>Cephalothecaceae</taxon>
        <taxon>Phialemonium</taxon>
    </lineage>
</organism>
<dbReference type="RefSeq" id="XP_060284840.1">
    <property type="nucleotide sequence ID" value="XM_060429854.1"/>
</dbReference>
<sequence length="268" mass="30642">MGTKRSFKEVDASTPEEGLEDGRQMKKQKRKEDNINWVKKRARDIERIFKRDNSKLPANVQKDLERELAAHRNRIAEEKDRKLKVKMIGKYRMVRFFERKKAMRLSKQLQGQLEKATDPAEMETLRADMHIAEVDVNYTNYFPLMEPYISMYKVTTADKPDDKSTAQLALRSERPPLWPTVEKAMEEGQEALERLRDRHPDADAKPPAQPTSKQPPAGKAKAKDSSETKPNKASGSKTRASGPRSKTHNNIKPEESSDSEGGGFFEDA</sequence>
<dbReference type="GeneID" id="85313041"/>
<dbReference type="GO" id="GO:0000462">
    <property type="term" value="P:maturation of SSU-rRNA from tricistronic rRNA transcript (SSU-rRNA, 5.8S rRNA, LSU-rRNA)"/>
    <property type="evidence" value="ECO:0007669"/>
    <property type="project" value="TreeGrafter"/>
</dbReference>
<accession>A0AAJ0FIB6</accession>
<reference evidence="10" key="1">
    <citation type="submission" date="2023-06" db="EMBL/GenBank/DDBJ databases">
        <title>Genome-scale phylogeny and comparative genomics of the fungal order Sordariales.</title>
        <authorList>
            <consortium name="Lawrence Berkeley National Laboratory"/>
            <person name="Hensen N."/>
            <person name="Bonometti L."/>
            <person name="Westerberg I."/>
            <person name="Brannstrom I.O."/>
            <person name="Guillou S."/>
            <person name="Cros-Aarteil S."/>
            <person name="Calhoun S."/>
            <person name="Haridas S."/>
            <person name="Kuo A."/>
            <person name="Mondo S."/>
            <person name="Pangilinan J."/>
            <person name="Riley R."/>
            <person name="Labutti K."/>
            <person name="Andreopoulos B."/>
            <person name="Lipzen A."/>
            <person name="Chen C."/>
            <person name="Yanf M."/>
            <person name="Daum C."/>
            <person name="Ng V."/>
            <person name="Clum A."/>
            <person name="Steindorff A."/>
            <person name="Ohm R."/>
            <person name="Martin F."/>
            <person name="Silar P."/>
            <person name="Natvig D."/>
            <person name="Lalanne C."/>
            <person name="Gautier V."/>
            <person name="Ament-Velasquez S.L."/>
            <person name="Kruys A."/>
            <person name="Hutchinson M.I."/>
            <person name="Powell A.J."/>
            <person name="Barry K."/>
            <person name="Miller A.N."/>
            <person name="Grigoriev I.V."/>
            <person name="Debuchy R."/>
            <person name="Gladieux P."/>
            <person name="Thoren M.H."/>
            <person name="Johannesson H."/>
        </authorList>
    </citation>
    <scope>NUCLEOTIDE SEQUENCE</scope>
    <source>
        <strain evidence="10">8032-3</strain>
    </source>
</reference>
<feature type="region of interest" description="Disordered" evidence="9">
    <location>
        <begin position="191"/>
        <end position="268"/>
    </location>
</feature>
<keyword evidence="11" id="KW-1185">Reference proteome</keyword>
<evidence type="ECO:0000256" key="8">
    <source>
        <dbReference type="ARBA" id="ARBA00023242"/>
    </source>
</evidence>
<feature type="compositionally biased region" description="Basic and acidic residues" evidence="9">
    <location>
        <begin position="221"/>
        <end position="230"/>
    </location>
</feature>
<dbReference type="PANTHER" id="PTHR33911">
    <property type="entry name" value="RRNA-PROCESSING PROTEIN EFG1"/>
    <property type="match status" value="1"/>
</dbReference>
<evidence type="ECO:0000256" key="5">
    <source>
        <dbReference type="ARBA" id="ARBA00019827"/>
    </source>
</evidence>
<evidence type="ECO:0000256" key="7">
    <source>
        <dbReference type="ARBA" id="ARBA00023054"/>
    </source>
</evidence>
<comment type="caution">
    <text evidence="10">The sequence shown here is derived from an EMBL/GenBank/DDBJ whole genome shotgun (WGS) entry which is preliminary data.</text>
</comment>
<dbReference type="InterPro" id="IPR019310">
    <property type="entry name" value="Efg1"/>
</dbReference>
<feature type="compositionally biased region" description="Basic and acidic residues" evidence="9">
    <location>
        <begin position="20"/>
        <end position="33"/>
    </location>
</feature>
<evidence type="ECO:0000313" key="11">
    <source>
        <dbReference type="Proteomes" id="UP001244011"/>
    </source>
</evidence>